<dbReference type="Pfam" id="PF02911">
    <property type="entry name" value="Formyl_trans_C"/>
    <property type="match status" value="1"/>
</dbReference>
<dbReference type="InterPro" id="IPR005793">
    <property type="entry name" value="Formyl_trans_C"/>
</dbReference>
<dbReference type="PANTHER" id="PTHR11138">
    <property type="entry name" value="METHIONYL-TRNA FORMYLTRANSFERASE"/>
    <property type="match status" value="1"/>
</dbReference>
<accession>A0A183DTX3</accession>
<dbReference type="GO" id="GO:0005829">
    <property type="term" value="C:cytosol"/>
    <property type="evidence" value="ECO:0007669"/>
    <property type="project" value="TreeGrafter"/>
</dbReference>
<dbReference type="GO" id="GO:0004479">
    <property type="term" value="F:methionyl-tRNA formyltransferase activity"/>
    <property type="evidence" value="ECO:0007669"/>
    <property type="project" value="TreeGrafter"/>
</dbReference>
<dbReference type="InterPro" id="IPR036477">
    <property type="entry name" value="Formyl_transf_N_sf"/>
</dbReference>
<feature type="domain" description="Formyl transferase N-terminal" evidence="1">
    <location>
        <begin position="6"/>
        <end position="72"/>
    </location>
</feature>
<dbReference type="Gene3D" id="3.10.25.10">
    <property type="entry name" value="Formyl transferase, C-terminal domain"/>
    <property type="match status" value="1"/>
</dbReference>
<name>A0A183DTX3_9BILA</name>
<protein>
    <submittedName>
        <fullName evidence="3">Methionyl-tRNA formyltransferase</fullName>
    </submittedName>
</protein>
<feature type="domain" description="Formyl transferase C-terminal" evidence="2">
    <location>
        <begin position="103"/>
        <end position="180"/>
    </location>
</feature>
<dbReference type="InterPro" id="IPR037022">
    <property type="entry name" value="Formyl_trans_C_sf"/>
</dbReference>
<dbReference type="Pfam" id="PF00551">
    <property type="entry name" value="Formyl_trans_N"/>
    <property type="match status" value="1"/>
</dbReference>
<sequence length="236" mass="26186">LHSNCRGASAINWTLICGDENAGLTVFWPDSGLDTGPILLQKSTKVAENDTVTSIYTRFLYPAGIEAMVEAVELIAAGKAPRIPQPEEGASYEPHITTKPILAQLDWNKNQSQMHNFIRGNDAIPGAWVILNGKKVMLFSSKRYKKKSLPRNAKEIAVMEAPGGKVYVHPYGLLLPTSDGKFVSSLLSRSVYSPKRSTHKMTKILFQCLQLFFDSSHLTSYLTSSSPFLLEEELFH</sequence>
<organism evidence="3">
    <name type="scientific">Gongylonema pulchrum</name>
    <dbReference type="NCBI Taxonomy" id="637853"/>
    <lineage>
        <taxon>Eukaryota</taxon>
        <taxon>Metazoa</taxon>
        <taxon>Ecdysozoa</taxon>
        <taxon>Nematoda</taxon>
        <taxon>Chromadorea</taxon>
        <taxon>Rhabditida</taxon>
        <taxon>Spirurina</taxon>
        <taxon>Spiruromorpha</taxon>
        <taxon>Spiruroidea</taxon>
        <taxon>Gongylonematidae</taxon>
        <taxon>Gongylonema</taxon>
    </lineage>
</organism>
<dbReference type="Gene3D" id="3.40.50.170">
    <property type="entry name" value="Formyl transferase, N-terminal domain"/>
    <property type="match status" value="1"/>
</dbReference>
<evidence type="ECO:0000259" key="2">
    <source>
        <dbReference type="Pfam" id="PF02911"/>
    </source>
</evidence>
<proteinExistence type="predicted"/>
<evidence type="ECO:0000313" key="3">
    <source>
        <dbReference type="WBParaSite" id="GPUH_0001217801-mRNA-1"/>
    </source>
</evidence>
<dbReference type="PANTHER" id="PTHR11138:SF5">
    <property type="entry name" value="METHIONYL-TRNA FORMYLTRANSFERASE, MITOCHONDRIAL"/>
    <property type="match status" value="1"/>
</dbReference>
<dbReference type="SUPFAM" id="SSF53328">
    <property type="entry name" value="Formyltransferase"/>
    <property type="match status" value="1"/>
</dbReference>
<reference evidence="3" key="1">
    <citation type="submission" date="2016-06" db="UniProtKB">
        <authorList>
            <consortium name="WormBaseParasite"/>
        </authorList>
    </citation>
    <scope>IDENTIFICATION</scope>
</reference>
<dbReference type="WBParaSite" id="GPUH_0001217801-mRNA-1">
    <property type="protein sequence ID" value="GPUH_0001217801-mRNA-1"/>
    <property type="gene ID" value="GPUH_0001217801"/>
</dbReference>
<dbReference type="SUPFAM" id="SSF50486">
    <property type="entry name" value="FMT C-terminal domain-like"/>
    <property type="match status" value="1"/>
</dbReference>
<dbReference type="InterPro" id="IPR002376">
    <property type="entry name" value="Formyl_transf_N"/>
</dbReference>
<evidence type="ECO:0000259" key="1">
    <source>
        <dbReference type="Pfam" id="PF00551"/>
    </source>
</evidence>
<dbReference type="AlphaFoldDB" id="A0A183DTX3"/>
<dbReference type="InterPro" id="IPR011034">
    <property type="entry name" value="Formyl_transferase-like_C_sf"/>
</dbReference>